<dbReference type="EMBL" id="CACVKT020002008">
    <property type="protein sequence ID" value="CAC5374369.1"/>
    <property type="molecule type" value="Genomic_DNA"/>
</dbReference>
<protein>
    <submittedName>
        <fullName evidence="1">Uncharacterized protein</fullName>
    </submittedName>
</protein>
<gene>
    <name evidence="1" type="ORF">MCOR_11779</name>
</gene>
<reference evidence="1 2" key="1">
    <citation type="submission" date="2020-06" db="EMBL/GenBank/DDBJ databases">
        <authorList>
            <person name="Li R."/>
            <person name="Bekaert M."/>
        </authorList>
    </citation>
    <scope>NUCLEOTIDE SEQUENCE [LARGE SCALE GENOMIC DNA]</scope>
    <source>
        <strain evidence="2">wild</strain>
    </source>
</reference>
<dbReference type="AlphaFoldDB" id="A0A6J8AUX4"/>
<dbReference type="Proteomes" id="UP000507470">
    <property type="component" value="Unassembled WGS sequence"/>
</dbReference>
<evidence type="ECO:0000313" key="2">
    <source>
        <dbReference type="Proteomes" id="UP000507470"/>
    </source>
</evidence>
<sequence length="157" mass="18290">MVNNRLVVGASYKIRYECEEHKTLLFIIDHQTEKIIQTIEMDKYQNFIQVSNGKIFNYETNLYAYNLKCCSFSGDKIFTKKLPSQPKRMITLADGSWYVVCTDGSIQHMSEDGKHSKKVTTSELQSTKDSVMFMNYNLKQRKLVTCDTDIKIFNEID</sequence>
<keyword evidence="2" id="KW-1185">Reference proteome</keyword>
<accession>A0A6J8AUX4</accession>
<evidence type="ECO:0000313" key="1">
    <source>
        <dbReference type="EMBL" id="CAC5374369.1"/>
    </source>
</evidence>
<organism evidence="1 2">
    <name type="scientific">Mytilus coruscus</name>
    <name type="common">Sea mussel</name>
    <dbReference type="NCBI Taxonomy" id="42192"/>
    <lineage>
        <taxon>Eukaryota</taxon>
        <taxon>Metazoa</taxon>
        <taxon>Spiralia</taxon>
        <taxon>Lophotrochozoa</taxon>
        <taxon>Mollusca</taxon>
        <taxon>Bivalvia</taxon>
        <taxon>Autobranchia</taxon>
        <taxon>Pteriomorphia</taxon>
        <taxon>Mytilida</taxon>
        <taxon>Mytiloidea</taxon>
        <taxon>Mytilidae</taxon>
        <taxon>Mytilinae</taxon>
        <taxon>Mytilus</taxon>
    </lineage>
</organism>
<dbReference type="SUPFAM" id="SSF50969">
    <property type="entry name" value="YVTN repeat-like/Quinoprotein amine dehydrogenase"/>
    <property type="match status" value="1"/>
</dbReference>
<dbReference type="InterPro" id="IPR011044">
    <property type="entry name" value="Quino_amine_DH_bsu"/>
</dbReference>
<proteinExistence type="predicted"/>
<name>A0A6J8AUX4_MYTCO</name>